<dbReference type="Pfam" id="PF06445">
    <property type="entry name" value="GyrI-like"/>
    <property type="match status" value="1"/>
</dbReference>
<reference evidence="2" key="1">
    <citation type="submission" date="2021-03" db="EMBL/GenBank/DDBJ databases">
        <title>Antimicrobial resistance genes in bacteria isolated from Japanese honey, and their potential for conferring macrolide and lincosamide resistance in the American foulbrood pathogen Paenibacillus larvae.</title>
        <authorList>
            <person name="Okamoto M."/>
            <person name="Kumagai M."/>
            <person name="Kanamori H."/>
            <person name="Takamatsu D."/>
        </authorList>
    </citation>
    <scope>NUCLEOTIDE SEQUENCE</scope>
    <source>
        <strain evidence="2">J43TS3</strain>
    </source>
</reference>
<comment type="caution">
    <text evidence="2">The sequence shown here is derived from an EMBL/GenBank/DDBJ whole genome shotgun (WGS) entry which is preliminary data.</text>
</comment>
<organism evidence="2 3">
    <name type="scientific">Ornithinibacillus bavariensis</name>
    <dbReference type="NCBI Taxonomy" id="545502"/>
    <lineage>
        <taxon>Bacteria</taxon>
        <taxon>Bacillati</taxon>
        <taxon>Bacillota</taxon>
        <taxon>Bacilli</taxon>
        <taxon>Bacillales</taxon>
        <taxon>Bacillaceae</taxon>
        <taxon>Ornithinibacillus</taxon>
    </lineage>
</organism>
<dbReference type="InterPro" id="IPR029442">
    <property type="entry name" value="GyrI-like"/>
</dbReference>
<accession>A0A919X9L3</accession>
<evidence type="ECO:0000313" key="3">
    <source>
        <dbReference type="Proteomes" id="UP000676917"/>
    </source>
</evidence>
<dbReference type="InterPro" id="IPR011256">
    <property type="entry name" value="Reg_factor_effector_dom_sf"/>
</dbReference>
<feature type="domain" description="GyrI-like small molecule binding" evidence="1">
    <location>
        <begin position="2"/>
        <end position="75"/>
    </location>
</feature>
<proteinExistence type="predicted"/>
<dbReference type="EMBL" id="BORP01000007">
    <property type="protein sequence ID" value="GIO28566.1"/>
    <property type="molecule type" value="Genomic_DNA"/>
</dbReference>
<evidence type="ECO:0000259" key="1">
    <source>
        <dbReference type="Pfam" id="PF06445"/>
    </source>
</evidence>
<dbReference type="RefSeq" id="WP_244853691.1">
    <property type="nucleotide sequence ID" value="NZ_BORP01000007.1"/>
</dbReference>
<dbReference type="Proteomes" id="UP000676917">
    <property type="component" value="Unassembled WGS sequence"/>
</dbReference>
<sequence length="81" mass="9731">MEVKEYDQTPSDMVTLTVPAQKYAAIRHKGTNLKTVESYNELNRWIEANDYERLKDKWHLERFYSWINPENIDVELLDTII</sequence>
<dbReference type="Gene3D" id="3.20.80.10">
    <property type="entry name" value="Regulatory factor, effector binding domain"/>
    <property type="match status" value="1"/>
</dbReference>
<dbReference type="AlphaFoldDB" id="A0A919X9L3"/>
<dbReference type="SUPFAM" id="SSF55136">
    <property type="entry name" value="Probable bacterial effector-binding domain"/>
    <property type="match status" value="1"/>
</dbReference>
<protein>
    <recommendedName>
        <fullName evidence="1">GyrI-like small molecule binding domain-containing protein</fullName>
    </recommendedName>
</protein>
<evidence type="ECO:0000313" key="2">
    <source>
        <dbReference type="EMBL" id="GIO28566.1"/>
    </source>
</evidence>
<keyword evidence="3" id="KW-1185">Reference proteome</keyword>
<name>A0A919X9L3_9BACI</name>
<gene>
    <name evidence="2" type="ORF">J43TS3_31770</name>
</gene>